<dbReference type="Proteomes" id="UP000887565">
    <property type="component" value="Unplaced"/>
</dbReference>
<keyword evidence="3" id="KW-1015">Disulfide bond</keyword>
<feature type="signal peptide" evidence="5">
    <location>
        <begin position="1"/>
        <end position="19"/>
    </location>
</feature>
<keyword evidence="7" id="KW-1185">Reference proteome</keyword>
<name>A0A915L999_ROMCU</name>
<dbReference type="Pfam" id="PF00014">
    <property type="entry name" value="Kunitz_BPTI"/>
    <property type="match status" value="1"/>
</dbReference>
<evidence type="ECO:0000256" key="4">
    <source>
        <dbReference type="SAM" id="MobiDB-lite"/>
    </source>
</evidence>
<evidence type="ECO:0000313" key="7">
    <source>
        <dbReference type="Proteomes" id="UP000887565"/>
    </source>
</evidence>
<sequence>MNLSIIVILLIWMSKDADSSPVKDKSDDGGGGIGTQNPKVLQKSEPTLAAANVPPQSSSSSSAVAASPSDPTLAVKKMCRLPSEAGVCSQNIKRFYYSAHSRHCMEFVYGGCNGNENNFDNITECEDTCRGVLPCPYVAWVPGCTLKQNGEDSDGCQTYEMTCEQHHLVFQCSHP</sequence>
<dbReference type="GO" id="GO:0004867">
    <property type="term" value="F:serine-type endopeptidase inhibitor activity"/>
    <property type="evidence" value="ECO:0007669"/>
    <property type="project" value="UniProtKB-KW"/>
</dbReference>
<dbReference type="GO" id="GO:0005615">
    <property type="term" value="C:extracellular space"/>
    <property type="evidence" value="ECO:0007669"/>
    <property type="project" value="TreeGrafter"/>
</dbReference>
<dbReference type="PANTHER" id="PTHR10083">
    <property type="entry name" value="KUNITZ-TYPE PROTEASE INHIBITOR-RELATED"/>
    <property type="match status" value="1"/>
</dbReference>
<dbReference type="WBParaSite" id="nRc.2.0.1.t46998-RA">
    <property type="protein sequence ID" value="nRc.2.0.1.t46998-RA"/>
    <property type="gene ID" value="nRc.2.0.1.g46998"/>
</dbReference>
<feature type="compositionally biased region" description="Basic and acidic residues" evidence="4">
    <location>
        <begin position="17"/>
        <end position="28"/>
    </location>
</feature>
<feature type="region of interest" description="Disordered" evidence="4">
    <location>
        <begin position="17"/>
        <end position="67"/>
    </location>
</feature>
<evidence type="ECO:0000313" key="8">
    <source>
        <dbReference type="WBParaSite" id="nRc.2.0.1.t46998-RA"/>
    </source>
</evidence>
<dbReference type="AlphaFoldDB" id="A0A915L999"/>
<dbReference type="SMART" id="SM00131">
    <property type="entry name" value="KU"/>
    <property type="match status" value="1"/>
</dbReference>
<dbReference type="PRINTS" id="PR00759">
    <property type="entry name" value="BASICPTASE"/>
</dbReference>
<dbReference type="OMA" id="NITECED"/>
<dbReference type="InterPro" id="IPR036880">
    <property type="entry name" value="Kunitz_BPTI_sf"/>
</dbReference>
<keyword evidence="1" id="KW-0646">Protease inhibitor</keyword>
<dbReference type="FunFam" id="4.10.410.10:FF:000017">
    <property type="entry name" value="papilin isoform X2"/>
    <property type="match status" value="1"/>
</dbReference>
<dbReference type="PROSITE" id="PS00280">
    <property type="entry name" value="BPTI_KUNITZ_1"/>
    <property type="match status" value="1"/>
</dbReference>
<dbReference type="InterPro" id="IPR020901">
    <property type="entry name" value="Prtase_inh_Kunz-CS"/>
</dbReference>
<accession>A0A915L999</accession>
<keyword evidence="2" id="KW-0722">Serine protease inhibitor</keyword>
<proteinExistence type="predicted"/>
<evidence type="ECO:0000256" key="5">
    <source>
        <dbReference type="SAM" id="SignalP"/>
    </source>
</evidence>
<feature type="compositionally biased region" description="Low complexity" evidence="4">
    <location>
        <begin position="49"/>
        <end position="67"/>
    </location>
</feature>
<evidence type="ECO:0000259" key="6">
    <source>
        <dbReference type="PROSITE" id="PS50279"/>
    </source>
</evidence>
<evidence type="ECO:0000256" key="1">
    <source>
        <dbReference type="ARBA" id="ARBA00022690"/>
    </source>
</evidence>
<evidence type="ECO:0000256" key="2">
    <source>
        <dbReference type="ARBA" id="ARBA00022900"/>
    </source>
</evidence>
<protein>
    <submittedName>
        <fullName evidence="8">BPTI/Kunitz inhibitor domain-containing protein</fullName>
    </submittedName>
</protein>
<dbReference type="InterPro" id="IPR050098">
    <property type="entry name" value="TFPI/VKTCI-like"/>
</dbReference>
<evidence type="ECO:0000256" key="3">
    <source>
        <dbReference type="ARBA" id="ARBA00023157"/>
    </source>
</evidence>
<reference evidence="8" key="1">
    <citation type="submission" date="2022-11" db="UniProtKB">
        <authorList>
            <consortium name="WormBaseParasite"/>
        </authorList>
    </citation>
    <scope>IDENTIFICATION</scope>
</reference>
<dbReference type="SUPFAM" id="SSF57362">
    <property type="entry name" value="BPTI-like"/>
    <property type="match status" value="1"/>
</dbReference>
<dbReference type="Gene3D" id="4.10.410.10">
    <property type="entry name" value="Pancreatic trypsin inhibitor Kunitz domain"/>
    <property type="match status" value="1"/>
</dbReference>
<dbReference type="PANTHER" id="PTHR10083:SF374">
    <property type="entry name" value="BPTI_KUNITZ INHIBITOR DOMAIN-CONTAINING PROTEIN"/>
    <property type="match status" value="1"/>
</dbReference>
<feature type="chain" id="PRO_5036720697" evidence="5">
    <location>
        <begin position="20"/>
        <end position="175"/>
    </location>
</feature>
<dbReference type="PROSITE" id="PS50279">
    <property type="entry name" value="BPTI_KUNITZ_2"/>
    <property type="match status" value="1"/>
</dbReference>
<dbReference type="InterPro" id="IPR002223">
    <property type="entry name" value="Kunitz_BPTI"/>
</dbReference>
<keyword evidence="5" id="KW-0732">Signal</keyword>
<feature type="domain" description="BPTI/Kunitz inhibitor" evidence="6">
    <location>
        <begin position="79"/>
        <end position="129"/>
    </location>
</feature>
<organism evidence="7 8">
    <name type="scientific">Romanomermis culicivorax</name>
    <name type="common">Nematode worm</name>
    <dbReference type="NCBI Taxonomy" id="13658"/>
    <lineage>
        <taxon>Eukaryota</taxon>
        <taxon>Metazoa</taxon>
        <taxon>Ecdysozoa</taxon>
        <taxon>Nematoda</taxon>
        <taxon>Enoplea</taxon>
        <taxon>Dorylaimia</taxon>
        <taxon>Mermithida</taxon>
        <taxon>Mermithoidea</taxon>
        <taxon>Mermithidae</taxon>
        <taxon>Romanomermis</taxon>
    </lineage>
</organism>